<gene>
    <name evidence="1" type="ORF">KY465_06150</name>
</gene>
<dbReference type="RefSeq" id="WP_219200824.1">
    <property type="nucleotide sequence ID" value="NZ_JAHWQX010000002.1"/>
</dbReference>
<sequence>MAFRIAPAEPVAYSKATRAVKAKPYLEWLHGLPCVVTGRMGVEAAHVSFANPALGAPGRGKGQKVSDRWAVPLHPDEHRRQHGMNEQEYWRSVGINPHMVGLVLWGLYSERKSDGTDAAKMLIASGLGRVEPLFEERKNA</sequence>
<evidence type="ECO:0000313" key="1">
    <source>
        <dbReference type="EMBL" id="MBW3096856.1"/>
    </source>
</evidence>
<dbReference type="Pfam" id="PF06147">
    <property type="entry name" value="DUF968"/>
    <property type="match status" value="1"/>
</dbReference>
<dbReference type="Proteomes" id="UP001430804">
    <property type="component" value="Unassembled WGS sequence"/>
</dbReference>
<reference evidence="1" key="1">
    <citation type="submission" date="2021-07" db="EMBL/GenBank/DDBJ databases">
        <title>Pseudohoeflea marina sp. nov. a polyhydroxyalcanoate-producing bacterium.</title>
        <authorList>
            <person name="Zheng W."/>
            <person name="Yu S."/>
            <person name="Huang Y."/>
        </authorList>
    </citation>
    <scope>NUCLEOTIDE SEQUENCE</scope>
    <source>
        <strain evidence="1">DP4N28-3</strain>
    </source>
</reference>
<evidence type="ECO:0000313" key="2">
    <source>
        <dbReference type="Proteomes" id="UP001430804"/>
    </source>
</evidence>
<accession>A0ABS6WLQ0</accession>
<organism evidence="1 2">
    <name type="scientific">Pseudohoeflea coraliihabitans</name>
    <dbReference type="NCBI Taxonomy" id="2860393"/>
    <lineage>
        <taxon>Bacteria</taxon>
        <taxon>Pseudomonadati</taxon>
        <taxon>Pseudomonadota</taxon>
        <taxon>Alphaproteobacteria</taxon>
        <taxon>Hyphomicrobiales</taxon>
        <taxon>Rhizobiaceae</taxon>
        <taxon>Pseudohoeflea</taxon>
    </lineage>
</organism>
<dbReference type="InterPro" id="IPR010373">
    <property type="entry name" value="DUF968"/>
</dbReference>
<dbReference type="EMBL" id="JAHWQX010000002">
    <property type="protein sequence ID" value="MBW3096856.1"/>
    <property type="molecule type" value="Genomic_DNA"/>
</dbReference>
<protein>
    <submittedName>
        <fullName evidence="1">DUF968 domain-containing protein</fullName>
    </submittedName>
</protein>
<proteinExistence type="predicted"/>
<name>A0ABS6WLQ0_9HYPH</name>
<comment type="caution">
    <text evidence="1">The sequence shown here is derived from an EMBL/GenBank/DDBJ whole genome shotgun (WGS) entry which is preliminary data.</text>
</comment>
<keyword evidence="2" id="KW-1185">Reference proteome</keyword>